<comment type="caution">
    <text evidence="1">The sequence shown here is derived from an EMBL/GenBank/DDBJ whole genome shotgun (WGS) entry which is preliminary data.</text>
</comment>
<accession>A0ABM8W118</accession>
<reference evidence="1 2" key="1">
    <citation type="submission" date="2021-06" db="EMBL/GenBank/DDBJ databases">
        <authorList>
            <person name="Kallberg Y."/>
            <person name="Tangrot J."/>
            <person name="Rosling A."/>
        </authorList>
    </citation>
    <scope>NUCLEOTIDE SEQUENCE [LARGE SCALE GENOMIC DNA]</scope>
    <source>
        <strain evidence="1 2">120-4 pot B 10/14</strain>
    </source>
</reference>
<keyword evidence="2" id="KW-1185">Reference proteome</keyword>
<dbReference type="EMBL" id="CAJVQB010000597">
    <property type="protein sequence ID" value="CAG8497490.1"/>
    <property type="molecule type" value="Genomic_DNA"/>
</dbReference>
<evidence type="ECO:0000313" key="1">
    <source>
        <dbReference type="EMBL" id="CAG8497490.1"/>
    </source>
</evidence>
<sequence length="121" mass="13812">MILFTEGYSIVKSDQTVVEMDYQRNGVGKLAYTIYDDTPKLSSPSAEPISYHPTINYYDIRTSYNGDDCSPNLFSFASSGQTTSVIVNYCDARPNDYGIQSLSKYIYDLTDVYYYRYDSES</sequence>
<name>A0ABM8W118_GIGMA</name>
<proteinExistence type="predicted"/>
<organism evidence="1 2">
    <name type="scientific">Gigaspora margarita</name>
    <dbReference type="NCBI Taxonomy" id="4874"/>
    <lineage>
        <taxon>Eukaryota</taxon>
        <taxon>Fungi</taxon>
        <taxon>Fungi incertae sedis</taxon>
        <taxon>Mucoromycota</taxon>
        <taxon>Glomeromycotina</taxon>
        <taxon>Glomeromycetes</taxon>
        <taxon>Diversisporales</taxon>
        <taxon>Gigasporaceae</taxon>
        <taxon>Gigaspora</taxon>
    </lineage>
</organism>
<gene>
    <name evidence="1" type="ORF">GMARGA_LOCUS2030</name>
</gene>
<feature type="non-terminal residue" evidence="1">
    <location>
        <position position="121"/>
    </location>
</feature>
<evidence type="ECO:0000313" key="2">
    <source>
        <dbReference type="Proteomes" id="UP000789901"/>
    </source>
</evidence>
<protein>
    <submittedName>
        <fullName evidence="1">253_t:CDS:1</fullName>
    </submittedName>
</protein>
<dbReference type="Proteomes" id="UP000789901">
    <property type="component" value="Unassembled WGS sequence"/>
</dbReference>